<gene>
    <name evidence="1" type="ORF">K3T81_14500</name>
</gene>
<organism evidence="1 2">
    <name type="scientific">Oceanobacillus jordanicus</name>
    <dbReference type="NCBI Taxonomy" id="2867266"/>
    <lineage>
        <taxon>Bacteria</taxon>
        <taxon>Bacillati</taxon>
        <taxon>Bacillota</taxon>
        <taxon>Bacilli</taxon>
        <taxon>Bacillales</taxon>
        <taxon>Bacillaceae</taxon>
        <taxon>Oceanobacillus</taxon>
    </lineage>
</organism>
<dbReference type="Proteomes" id="UP001199631">
    <property type="component" value="Unassembled WGS sequence"/>
</dbReference>
<name>A0AAW5B823_9BACI</name>
<reference evidence="1 2" key="1">
    <citation type="journal article" date="2022" name="Evol. Bioinform. Online">
        <title>Draft Genome Sequence of Oceanobacillus jordanicus Strain GSFE11, a Halotolerant Plant Growth-Promoting Bacterial Endophyte Isolated From the Jordan Valley.</title>
        <authorList>
            <person name="Alhindi T."/>
            <person name="Albdaiwi R."/>
        </authorList>
    </citation>
    <scope>NUCLEOTIDE SEQUENCE [LARGE SCALE GENOMIC DNA]</scope>
    <source>
        <strain evidence="1 2">GSFE11</strain>
    </source>
</reference>
<evidence type="ECO:0000313" key="1">
    <source>
        <dbReference type="EMBL" id="MCG3420352.1"/>
    </source>
</evidence>
<accession>A0AAW5B823</accession>
<dbReference type="RefSeq" id="WP_106896510.1">
    <property type="nucleotide sequence ID" value="NZ_JAIFZM010000013.1"/>
</dbReference>
<sequence length="150" mass="17251">MKRRYIFIGVLFILCLFVFIYQQFAGGHTILAENKSFSKQQGDFILHMSVIQVEEGIEVRQSIQYVGEEPVEIKHQSPLVSVSLKDKKPTFTGSMVTKKLSKGNVYYPQDPVVITEIDNIEGSSLYVNARLFTDTEERIMIEHVEELEFN</sequence>
<dbReference type="EMBL" id="JAIFZM010000013">
    <property type="protein sequence ID" value="MCG3420352.1"/>
    <property type="molecule type" value="Genomic_DNA"/>
</dbReference>
<keyword evidence="2" id="KW-1185">Reference proteome</keyword>
<evidence type="ECO:0000313" key="2">
    <source>
        <dbReference type="Proteomes" id="UP001199631"/>
    </source>
</evidence>
<comment type="caution">
    <text evidence="1">The sequence shown here is derived from an EMBL/GenBank/DDBJ whole genome shotgun (WGS) entry which is preliminary data.</text>
</comment>
<protein>
    <submittedName>
        <fullName evidence="1">Uncharacterized protein</fullName>
    </submittedName>
</protein>
<dbReference type="AlphaFoldDB" id="A0AAW5B823"/>
<proteinExistence type="predicted"/>